<evidence type="ECO:0000256" key="1">
    <source>
        <dbReference type="SAM" id="MobiDB-lite"/>
    </source>
</evidence>
<sequence length="138" mass="15682">MAQYNSGYSSSEIMAMQRDAAERVREMQRRAQQRLHQSNGQQMDNPNQMNMRQSPSHNRPVGGMPAFSVPPPRQEVPPPHHGTSQSPPPPFSFGSSIQAILDQFHLDQDRIVLILLFLVLMREESDPMLLLALAYIFL</sequence>
<evidence type="ECO:0000313" key="2">
    <source>
        <dbReference type="EMBL" id="MBC8560995.1"/>
    </source>
</evidence>
<dbReference type="AlphaFoldDB" id="A0A926E7R7"/>
<keyword evidence="3" id="KW-1185">Reference proteome</keyword>
<feature type="compositionally biased region" description="Polar residues" evidence="1">
    <location>
        <begin position="34"/>
        <end position="57"/>
    </location>
</feature>
<name>A0A926E7R7_9FIRM</name>
<dbReference type="RefSeq" id="WP_249296296.1">
    <property type="nucleotide sequence ID" value="NZ_JACRSV010000007.1"/>
</dbReference>
<accession>A0A926E7R7</accession>
<feature type="compositionally biased region" description="Polar residues" evidence="1">
    <location>
        <begin position="1"/>
        <end position="12"/>
    </location>
</feature>
<reference evidence="2" key="1">
    <citation type="submission" date="2020-08" db="EMBL/GenBank/DDBJ databases">
        <title>Genome public.</title>
        <authorList>
            <person name="Liu C."/>
            <person name="Sun Q."/>
        </authorList>
    </citation>
    <scope>NUCLEOTIDE SEQUENCE</scope>
    <source>
        <strain evidence="2">NSJ-33</strain>
    </source>
</reference>
<feature type="compositionally biased region" description="Pro residues" evidence="1">
    <location>
        <begin position="68"/>
        <end position="91"/>
    </location>
</feature>
<gene>
    <name evidence="2" type="ORF">H8710_13085</name>
</gene>
<protein>
    <submittedName>
        <fullName evidence="2">Uncharacterized protein</fullName>
    </submittedName>
</protein>
<dbReference type="EMBL" id="JACRSV010000007">
    <property type="protein sequence ID" value="MBC8560995.1"/>
    <property type="molecule type" value="Genomic_DNA"/>
</dbReference>
<evidence type="ECO:0000313" key="3">
    <source>
        <dbReference type="Proteomes" id="UP000610760"/>
    </source>
</evidence>
<feature type="compositionally biased region" description="Basic and acidic residues" evidence="1">
    <location>
        <begin position="19"/>
        <end position="29"/>
    </location>
</feature>
<feature type="region of interest" description="Disordered" evidence="1">
    <location>
        <begin position="1"/>
        <end position="92"/>
    </location>
</feature>
<comment type="caution">
    <text evidence="2">The sequence shown here is derived from an EMBL/GenBank/DDBJ whole genome shotgun (WGS) entry which is preliminary data.</text>
</comment>
<organism evidence="2 3">
    <name type="scientific">Fumia xinanensis</name>
    <dbReference type="NCBI Taxonomy" id="2763659"/>
    <lineage>
        <taxon>Bacteria</taxon>
        <taxon>Bacillati</taxon>
        <taxon>Bacillota</taxon>
        <taxon>Clostridia</taxon>
        <taxon>Eubacteriales</taxon>
        <taxon>Oscillospiraceae</taxon>
        <taxon>Fumia</taxon>
    </lineage>
</organism>
<dbReference type="Proteomes" id="UP000610760">
    <property type="component" value="Unassembled WGS sequence"/>
</dbReference>
<proteinExistence type="predicted"/>